<dbReference type="InterPro" id="IPR002716">
    <property type="entry name" value="PIN_dom"/>
</dbReference>
<feature type="domain" description="PIN" evidence="1">
    <location>
        <begin position="4"/>
        <end position="122"/>
    </location>
</feature>
<accession>A0A101HJ85</accession>
<evidence type="ECO:0000313" key="3">
    <source>
        <dbReference type="Proteomes" id="UP000053904"/>
    </source>
</evidence>
<dbReference type="SUPFAM" id="SSF88723">
    <property type="entry name" value="PIN domain-like"/>
    <property type="match status" value="1"/>
</dbReference>
<evidence type="ECO:0000259" key="1">
    <source>
        <dbReference type="Pfam" id="PF01850"/>
    </source>
</evidence>
<dbReference type="InterPro" id="IPR029060">
    <property type="entry name" value="PIN-like_dom_sf"/>
</dbReference>
<organism evidence="2 3">
    <name type="scientific">candidate division WS6 bacterium 34_10</name>
    <dbReference type="NCBI Taxonomy" id="1641389"/>
    <lineage>
        <taxon>Bacteria</taxon>
        <taxon>Candidatus Dojkabacteria</taxon>
    </lineage>
</organism>
<dbReference type="EMBL" id="LGGO01000002">
    <property type="protein sequence ID" value="KUK77856.1"/>
    <property type="molecule type" value="Genomic_DNA"/>
</dbReference>
<sequence>MRRYLADTSFLSALFNKDDVNHLNAKKIAQEVKDEYFIIPAVVIAELSGFNRDLDLRDLLIDNAMDLASEVSSFGVENIIPYLTFRTYYQDKLKTMDSIILFSAIDRGATLLTFDKELKKKYEMVCENLF</sequence>
<dbReference type="Pfam" id="PF01850">
    <property type="entry name" value="PIN"/>
    <property type="match status" value="1"/>
</dbReference>
<dbReference type="AlphaFoldDB" id="A0A101HJ85"/>
<reference evidence="3" key="1">
    <citation type="journal article" date="2015" name="MBio">
        <title>Genome-Resolved Metagenomic Analysis Reveals Roles for Candidate Phyla and Other Microbial Community Members in Biogeochemical Transformations in Oil Reservoirs.</title>
        <authorList>
            <person name="Hu P."/>
            <person name="Tom L."/>
            <person name="Singh A."/>
            <person name="Thomas B.C."/>
            <person name="Baker B.J."/>
            <person name="Piceno Y.M."/>
            <person name="Andersen G.L."/>
            <person name="Banfield J.F."/>
        </authorList>
    </citation>
    <scope>NUCLEOTIDE SEQUENCE [LARGE SCALE GENOMIC DNA]</scope>
</reference>
<evidence type="ECO:0000313" key="2">
    <source>
        <dbReference type="EMBL" id="KUK77856.1"/>
    </source>
</evidence>
<dbReference type="Proteomes" id="UP000053904">
    <property type="component" value="Unassembled WGS sequence"/>
</dbReference>
<dbReference type="Gene3D" id="3.40.50.1010">
    <property type="entry name" value="5'-nuclease"/>
    <property type="match status" value="1"/>
</dbReference>
<proteinExistence type="predicted"/>
<name>A0A101HJ85_9BACT</name>
<protein>
    <recommendedName>
        <fullName evidence="1">PIN domain-containing protein</fullName>
    </recommendedName>
</protein>
<gene>
    <name evidence="2" type="ORF">XD93_0043</name>
</gene>
<comment type="caution">
    <text evidence="2">The sequence shown here is derived from an EMBL/GenBank/DDBJ whole genome shotgun (WGS) entry which is preliminary data.</text>
</comment>